<comment type="catalytic activity">
    <reaction evidence="8">
        <text>DNA(n) + a 2'-deoxyribonucleoside 5'-triphosphate = DNA(n+1) + diphosphate</text>
        <dbReference type="Rhea" id="RHEA:22508"/>
        <dbReference type="Rhea" id="RHEA-COMP:17339"/>
        <dbReference type="Rhea" id="RHEA-COMP:17340"/>
        <dbReference type="ChEBI" id="CHEBI:33019"/>
        <dbReference type="ChEBI" id="CHEBI:61560"/>
        <dbReference type="ChEBI" id="CHEBI:173112"/>
        <dbReference type="EC" id="2.7.7.7"/>
    </reaction>
</comment>
<dbReference type="GO" id="GO:0006260">
    <property type="term" value="P:DNA replication"/>
    <property type="evidence" value="ECO:0007669"/>
    <property type="project" value="UniProtKB-KW"/>
</dbReference>
<evidence type="ECO:0000256" key="8">
    <source>
        <dbReference type="ARBA" id="ARBA00049244"/>
    </source>
</evidence>
<dbReference type="PANTHER" id="PTHR32294">
    <property type="entry name" value="DNA POLYMERASE III SUBUNIT ALPHA"/>
    <property type="match status" value="1"/>
</dbReference>
<dbReference type="CDD" id="cd04485">
    <property type="entry name" value="DnaE_OBF"/>
    <property type="match status" value="2"/>
</dbReference>
<accession>F5YAG9</accession>
<dbReference type="Pfam" id="PF07733">
    <property type="entry name" value="DNA_pol3_alpha"/>
    <property type="match status" value="1"/>
</dbReference>
<evidence type="ECO:0000259" key="10">
    <source>
        <dbReference type="SMART" id="SM00481"/>
    </source>
</evidence>
<comment type="subcellular location">
    <subcellularLocation>
        <location evidence="1">Cytoplasm</location>
    </subcellularLocation>
</comment>
<dbReference type="GO" id="GO:0003676">
    <property type="term" value="F:nucleic acid binding"/>
    <property type="evidence" value="ECO:0007669"/>
    <property type="project" value="InterPro"/>
</dbReference>
<dbReference type="InterPro" id="IPR029460">
    <property type="entry name" value="DNAPol_HHH"/>
</dbReference>
<organism evidence="11 12">
    <name type="scientific">Leadbettera azotonutricia (strain ATCC BAA-888 / DSM 13862 / ZAS-9)</name>
    <name type="common">Treponema azotonutricium</name>
    <dbReference type="NCBI Taxonomy" id="545695"/>
    <lineage>
        <taxon>Bacteria</taxon>
        <taxon>Pseudomonadati</taxon>
        <taxon>Spirochaetota</taxon>
        <taxon>Spirochaetia</taxon>
        <taxon>Spirochaetales</taxon>
        <taxon>Breznakiellaceae</taxon>
        <taxon>Leadbettera</taxon>
    </lineage>
</organism>
<dbReference type="InterPro" id="IPR003141">
    <property type="entry name" value="Pol/His_phosphatase_N"/>
</dbReference>
<dbReference type="Gene3D" id="1.10.10.1600">
    <property type="entry name" value="Bacterial DNA polymerase III alpha subunit, thumb domain"/>
    <property type="match status" value="1"/>
</dbReference>
<evidence type="ECO:0000256" key="2">
    <source>
        <dbReference type="ARBA" id="ARBA00012417"/>
    </source>
</evidence>
<dbReference type="InterPro" id="IPR016195">
    <property type="entry name" value="Pol/histidinol_Pase-like"/>
</dbReference>
<dbReference type="InterPro" id="IPR004365">
    <property type="entry name" value="NA-bd_OB_tRNA"/>
</dbReference>
<dbReference type="NCBIfam" id="NF004226">
    <property type="entry name" value="PRK05673.1"/>
    <property type="match status" value="1"/>
</dbReference>
<dbReference type="Pfam" id="PF14579">
    <property type="entry name" value="HHH_6"/>
    <property type="match status" value="1"/>
</dbReference>
<name>F5YAG9_LEAAZ</name>
<dbReference type="InParanoid" id="F5YAG9"/>
<evidence type="ECO:0000256" key="5">
    <source>
        <dbReference type="ARBA" id="ARBA00022695"/>
    </source>
</evidence>
<dbReference type="InterPro" id="IPR004805">
    <property type="entry name" value="DnaE2/DnaE/PolC"/>
</dbReference>
<dbReference type="EC" id="2.7.7.7" evidence="2"/>
<keyword evidence="12" id="KW-1185">Reference proteome</keyword>
<proteinExistence type="predicted"/>
<dbReference type="Pfam" id="PF02811">
    <property type="entry name" value="PHP"/>
    <property type="match status" value="1"/>
</dbReference>
<reference evidence="12" key="1">
    <citation type="submission" date="2009-12" db="EMBL/GenBank/DDBJ databases">
        <title>Complete sequence of Treponema azotonutricium strain ZAS-9.</title>
        <authorList>
            <person name="Tetu S.G."/>
            <person name="Matson E."/>
            <person name="Ren Q."/>
            <person name="Seshadri R."/>
            <person name="Elbourne L."/>
            <person name="Hassan K.A."/>
            <person name="Durkin A."/>
            <person name="Radune D."/>
            <person name="Mohamoud Y."/>
            <person name="Shay R."/>
            <person name="Jin S."/>
            <person name="Zhang X."/>
            <person name="Lucey K."/>
            <person name="Ballor N.R."/>
            <person name="Ottesen E."/>
            <person name="Rosenthal R."/>
            <person name="Allen A."/>
            <person name="Leadbetter J.R."/>
            <person name="Paulsen I.T."/>
        </authorList>
    </citation>
    <scope>NUCLEOTIDE SEQUENCE [LARGE SCALE GENOMIC DNA]</scope>
    <source>
        <strain evidence="12">ATCC BAA-888 / DSM 13862 / ZAS-9</strain>
    </source>
</reference>
<dbReference type="HOGENOM" id="CLU_001600_0_0_12"/>
<dbReference type="GO" id="GO:0005737">
    <property type="term" value="C:cytoplasm"/>
    <property type="evidence" value="ECO:0007669"/>
    <property type="project" value="UniProtKB-SubCell"/>
</dbReference>
<dbReference type="SUPFAM" id="SSF89550">
    <property type="entry name" value="PHP domain-like"/>
    <property type="match status" value="1"/>
</dbReference>
<evidence type="ECO:0000256" key="1">
    <source>
        <dbReference type="ARBA" id="ARBA00004496"/>
    </source>
</evidence>
<feature type="region of interest" description="Disordered" evidence="9">
    <location>
        <begin position="1217"/>
        <end position="1255"/>
    </location>
</feature>
<reference evidence="11 12" key="2">
    <citation type="journal article" date="2011" name="ISME J.">
        <title>RNA-seq reveals cooperative metabolic interactions between two termite-gut spirochete species in co-culture.</title>
        <authorList>
            <person name="Rosenthal A.Z."/>
            <person name="Matson E.G."/>
            <person name="Eldar A."/>
            <person name="Leadbetter J.R."/>
        </authorList>
    </citation>
    <scope>NUCLEOTIDE SEQUENCE [LARGE SCALE GENOMIC DNA]</scope>
    <source>
        <strain evidence="12">ATCC BAA-888 / DSM 13862 / ZAS-9</strain>
    </source>
</reference>
<dbReference type="InterPro" id="IPR041931">
    <property type="entry name" value="DNA_pol3_alpha_thumb_dom"/>
</dbReference>
<dbReference type="InterPro" id="IPR040982">
    <property type="entry name" value="DNA_pol3_finger"/>
</dbReference>
<evidence type="ECO:0000256" key="6">
    <source>
        <dbReference type="ARBA" id="ARBA00022705"/>
    </source>
</evidence>
<keyword evidence="6" id="KW-0235">DNA replication</keyword>
<dbReference type="PANTHER" id="PTHR32294:SF0">
    <property type="entry name" value="DNA POLYMERASE III SUBUNIT ALPHA"/>
    <property type="match status" value="1"/>
</dbReference>
<keyword evidence="5 11" id="KW-0548">Nucleotidyltransferase</keyword>
<dbReference type="eggNOG" id="COG0587">
    <property type="taxonomic scope" value="Bacteria"/>
</dbReference>
<dbReference type="CDD" id="cd12113">
    <property type="entry name" value="PHP_PolIIIA_DnaE3"/>
    <property type="match status" value="1"/>
</dbReference>
<dbReference type="GO" id="GO:0008408">
    <property type="term" value="F:3'-5' exonuclease activity"/>
    <property type="evidence" value="ECO:0007669"/>
    <property type="project" value="InterPro"/>
</dbReference>
<feature type="domain" description="Polymerase/histidinol phosphatase N-terminal" evidence="10">
    <location>
        <begin position="5"/>
        <end position="81"/>
    </location>
</feature>
<dbReference type="Pfam" id="PF17657">
    <property type="entry name" value="DNA_pol3_finger"/>
    <property type="match status" value="1"/>
</dbReference>
<evidence type="ECO:0000256" key="7">
    <source>
        <dbReference type="ARBA" id="ARBA00022932"/>
    </source>
</evidence>
<dbReference type="Pfam" id="PF01336">
    <property type="entry name" value="tRNA_anti-codon"/>
    <property type="match status" value="1"/>
</dbReference>
<dbReference type="GO" id="GO:0003887">
    <property type="term" value="F:DNA-directed DNA polymerase activity"/>
    <property type="evidence" value="ECO:0007669"/>
    <property type="project" value="UniProtKB-KW"/>
</dbReference>
<evidence type="ECO:0000256" key="9">
    <source>
        <dbReference type="SAM" id="MobiDB-lite"/>
    </source>
</evidence>
<dbReference type="NCBIfam" id="TIGR00594">
    <property type="entry name" value="polc"/>
    <property type="match status" value="1"/>
</dbReference>
<dbReference type="InterPro" id="IPR004013">
    <property type="entry name" value="PHP_dom"/>
</dbReference>
<dbReference type="SMART" id="SM00481">
    <property type="entry name" value="POLIIIAc"/>
    <property type="match status" value="1"/>
</dbReference>
<protein>
    <recommendedName>
        <fullName evidence="3">DNA polymerase III subunit alpha</fullName>
        <ecNumber evidence="2">2.7.7.7</ecNumber>
    </recommendedName>
</protein>
<dbReference type="STRING" id="545695.TREAZ_3101"/>
<dbReference type="OrthoDB" id="9803237at2"/>
<gene>
    <name evidence="11" type="ordered locus">TREAZ_3101</name>
</gene>
<evidence type="ECO:0000256" key="3">
    <source>
        <dbReference type="ARBA" id="ARBA00019114"/>
    </source>
</evidence>
<dbReference type="KEGG" id="taz:TREAZ_3101"/>
<dbReference type="FunCoup" id="F5YAG9">
    <property type="interactions" value="334"/>
</dbReference>
<dbReference type="Gene3D" id="3.20.20.140">
    <property type="entry name" value="Metal-dependent hydrolases"/>
    <property type="match status" value="1"/>
</dbReference>
<sequence length="1341" mass="149341">MTDFVHLHVHSDFSLLDGAASVEGLAKKAASLEMKHLAITDHGNMFGVLKFVNACLGDKDHPLKNREAVHPIIGCEFYMAPGSRHERKGSENGNKYYHLVLLSTCEEGYRNLMKLSSLSYTEGFYYKPRIDRELLEKYHKGLICLSACLAGEIPSLIMNGQLKEAEKSARWFASLMGEDNFYLELQDHGIEAQRQVNPIVAGIARRTGIPLVATNDIHYLERADSVVQDILLCIGTNSKRGDERRMRFEGEEFYFKTGDEMAALFPEYPEAIANTVRIAERCKTEIPTPGPLLPDFEIPAGFSNADEYLRHLTMDGLEKRYPGRMAEVIERAEYELGVIIKMGFPGYFLIVADFINWAKERNIPVGPGRGSGAGSIVAYALRITNNDPLKYNLLFERFLNPERISMPDFDVDFTSEGRADVIEYVTQKYGKEKVGQIITFGTLKAKAAIKDVARALDISIDESNMITKLIPDKNPEDPQKDVTLKVAFAYEPRLRELEQDPRYQELFAMARKLEGKNRNSSIHASGVVIGKTDLTDYVPLYMDKDGAVASQYTMDLIEPQGLVKMDFLGLKTLDLIDHSVKLIHRRGGKDAAFDIEKISETGTAESDAVFKMLGEGRSYGIFQFESEGMQKTLKDAKPASIKELTALNALYRPGPMEYIQQFIAAKWGRTPIVYPDPSLESILKETYGVIVYQEQVMKVAQIIAGYTLGQADILRKAMGKKKRDILDREKVPFIAGAVKQGFTEADADRIFEIMAPFAGYGFNKSHAAAYAVLAYQTAYLKANFPVEFMAANMTNEISSTDKLPLYIDEARRMGITIDPPDINRSDRLFSVVEGRIVYGFLGIKGLGVPSAEEIISCRKNGPYKNFMDFLSRVDIKTVGKKNIEILIQTGAFDCFGVGRATLLGNLEKTVEYTQSIKDDKKFGQVSLFGETGEKDYPDFTFEVFPEMSGGDKLKTEKELIGFYFSGHPMDEYKEVWKRIVKVDLGKPESLPAGNCTLVGLIKNIKPITTSKGAKMAFASIADYNGEIEITFFADAWEKCRDKIAADQVAILRGKIEYQKDKDRHSFLAEDTIDPLNAEAAAKQEETQSLKWNKYRNIWKYAKELDLKILDTRSALKATKGNYTIIGSLKSLRTHTDKKGNEMAFGTLQDERGEIDLVFFARDWKNCKPLAAVDEIAALNGGMDPAADRDPAKPSFKVTSFQDINKLVRAAAKKAAADNTMKNENTITTQEDADQDGRSFLDSESEGTTETDSAASDSAVIARSAFSIREVHVRLRGSAAEKEEALYPLLNYVKENPGSCTLLIHVPAAEGETVIRTATGIVASASMDVLAHCSAVAEAWSV</sequence>
<dbReference type="RefSeq" id="WP_015712455.1">
    <property type="nucleotide sequence ID" value="NC_015577.1"/>
</dbReference>
<evidence type="ECO:0000256" key="4">
    <source>
        <dbReference type="ARBA" id="ARBA00022679"/>
    </source>
</evidence>
<keyword evidence="7" id="KW-0239">DNA-directed DNA polymerase</keyword>
<dbReference type="Gene3D" id="1.10.150.870">
    <property type="match status" value="1"/>
</dbReference>
<evidence type="ECO:0000313" key="11">
    <source>
        <dbReference type="EMBL" id="AEF82175.1"/>
    </source>
</evidence>
<dbReference type="NCBIfam" id="NF005298">
    <property type="entry name" value="PRK06826.1"/>
    <property type="match status" value="1"/>
</dbReference>
<feature type="compositionally biased region" description="Polar residues" evidence="9">
    <location>
        <begin position="1219"/>
        <end position="1229"/>
    </location>
</feature>
<keyword evidence="4 11" id="KW-0808">Transferase</keyword>
<dbReference type="InterPro" id="IPR011708">
    <property type="entry name" value="DNA_pol3_alpha_NTPase_dom"/>
</dbReference>
<dbReference type="Proteomes" id="UP000009222">
    <property type="component" value="Chromosome"/>
</dbReference>
<dbReference type="EMBL" id="CP001841">
    <property type="protein sequence ID" value="AEF82175.1"/>
    <property type="molecule type" value="Genomic_DNA"/>
</dbReference>
<evidence type="ECO:0000313" key="12">
    <source>
        <dbReference type="Proteomes" id="UP000009222"/>
    </source>
</evidence>